<evidence type="ECO:0000313" key="2">
    <source>
        <dbReference type="EMBL" id="QDT42756.1"/>
    </source>
</evidence>
<dbReference type="AlphaFoldDB" id="A0A517RFU4"/>
<reference evidence="2 3" key="1">
    <citation type="submission" date="2019-02" db="EMBL/GenBank/DDBJ databases">
        <title>Deep-cultivation of Planctomycetes and their phenomic and genomic characterization uncovers novel biology.</title>
        <authorList>
            <person name="Wiegand S."/>
            <person name="Jogler M."/>
            <person name="Boedeker C."/>
            <person name="Pinto D."/>
            <person name="Vollmers J."/>
            <person name="Rivas-Marin E."/>
            <person name="Kohn T."/>
            <person name="Peeters S.H."/>
            <person name="Heuer A."/>
            <person name="Rast P."/>
            <person name="Oberbeckmann S."/>
            <person name="Bunk B."/>
            <person name="Jeske O."/>
            <person name="Meyerdierks A."/>
            <person name="Storesund J.E."/>
            <person name="Kallscheuer N."/>
            <person name="Luecker S."/>
            <person name="Lage O.M."/>
            <person name="Pohl T."/>
            <person name="Merkel B.J."/>
            <person name="Hornburger P."/>
            <person name="Mueller R.-W."/>
            <person name="Bruemmer F."/>
            <person name="Labrenz M."/>
            <person name="Spormann A.M."/>
            <person name="Op den Camp H."/>
            <person name="Overmann J."/>
            <person name="Amann R."/>
            <person name="Jetten M.S.M."/>
            <person name="Mascher T."/>
            <person name="Medema M.H."/>
            <person name="Devos D.P."/>
            <person name="Kaster A.-K."/>
            <person name="Ovreas L."/>
            <person name="Rohde M."/>
            <person name="Galperin M.Y."/>
            <person name="Jogler C."/>
        </authorList>
    </citation>
    <scope>NUCLEOTIDE SEQUENCE [LARGE SCALE GENOMIC DNA]</scope>
    <source>
        <strain evidence="2 3">Pan241w</strain>
    </source>
</reference>
<dbReference type="KEGG" id="gaz:Pan241w_28450"/>
<organism evidence="2 3">
    <name type="scientific">Gimesia alba</name>
    <dbReference type="NCBI Taxonomy" id="2527973"/>
    <lineage>
        <taxon>Bacteria</taxon>
        <taxon>Pseudomonadati</taxon>
        <taxon>Planctomycetota</taxon>
        <taxon>Planctomycetia</taxon>
        <taxon>Planctomycetales</taxon>
        <taxon>Planctomycetaceae</taxon>
        <taxon>Gimesia</taxon>
    </lineage>
</organism>
<protein>
    <submittedName>
        <fullName evidence="2">Uncharacterized protein</fullName>
    </submittedName>
</protein>
<dbReference type="EMBL" id="CP036269">
    <property type="protein sequence ID" value="QDT42756.1"/>
    <property type="molecule type" value="Genomic_DNA"/>
</dbReference>
<feature type="transmembrane region" description="Helical" evidence="1">
    <location>
        <begin position="82"/>
        <end position="101"/>
    </location>
</feature>
<proteinExistence type="predicted"/>
<dbReference type="Proteomes" id="UP000317171">
    <property type="component" value="Chromosome"/>
</dbReference>
<gene>
    <name evidence="2" type="ORF">Pan241w_28450</name>
</gene>
<keyword evidence="1" id="KW-0472">Membrane</keyword>
<dbReference type="OrthoDB" id="9829399at2"/>
<evidence type="ECO:0000256" key="1">
    <source>
        <dbReference type="SAM" id="Phobius"/>
    </source>
</evidence>
<evidence type="ECO:0000313" key="3">
    <source>
        <dbReference type="Proteomes" id="UP000317171"/>
    </source>
</evidence>
<sequence>MGWFSFYGTGATIHGVQSSGADDDRVEFTSWLSVLWIPIIPLRSWSAIYAGGTLPDAISNEGHAFVDLKRIQHDPSRLGQTFARGIFAFTAAVLPCAYMIYRTDGRAATHIEMIFVFASAVWPVALLIYTDNCRKAKLIRSNSAMHAEPPTVRFHAEDQPPRPDDR</sequence>
<dbReference type="RefSeq" id="WP_145216514.1">
    <property type="nucleotide sequence ID" value="NZ_CP036269.1"/>
</dbReference>
<keyword evidence="3" id="KW-1185">Reference proteome</keyword>
<accession>A0A517RFU4</accession>
<keyword evidence="1" id="KW-0812">Transmembrane</keyword>
<feature type="transmembrane region" description="Helical" evidence="1">
    <location>
        <begin position="107"/>
        <end position="130"/>
    </location>
</feature>
<name>A0A517RFU4_9PLAN</name>
<keyword evidence="1" id="KW-1133">Transmembrane helix</keyword>